<feature type="compositionally biased region" description="Basic and acidic residues" evidence="1">
    <location>
        <begin position="55"/>
        <end position="75"/>
    </location>
</feature>
<evidence type="ECO:0000313" key="3">
    <source>
        <dbReference type="Proteomes" id="UP000005110"/>
    </source>
</evidence>
<gene>
    <name evidence="2" type="ORF">ThesiDRAFT1_0490</name>
</gene>
<accession>I9ABW6</accession>
<reference evidence="2 3" key="1">
    <citation type="submission" date="2012-02" db="EMBL/GenBank/DDBJ databases">
        <title>Improved High-Quality Draft sequence of Thermoanaerobacter siderophilus SR4.</title>
        <authorList>
            <consortium name="US DOE Joint Genome Institute"/>
            <person name="Lucas S."/>
            <person name="Han J."/>
            <person name="Lapidus A."/>
            <person name="Cheng J.-F."/>
            <person name="Goodwin L."/>
            <person name="Pitluck S."/>
            <person name="Peters L."/>
            <person name="Detter J.C."/>
            <person name="Han C."/>
            <person name="Tapia R."/>
            <person name="Land M."/>
            <person name="Hauser L."/>
            <person name="Kyrpides N."/>
            <person name="Ivanova N."/>
            <person name="Pagani I."/>
            <person name="Hemme C."/>
            <person name="Woyke T."/>
        </authorList>
    </citation>
    <scope>NUCLEOTIDE SEQUENCE [LARGE SCALE GENOMIC DNA]</scope>
    <source>
        <strain evidence="2 3">SR4</strain>
    </source>
</reference>
<sequence length="150" mass="16285">MFSSDNLESQLKDLLLKLGLRENSEENGQKENKEEDKDEEGGEHPDVDGGNGDKGNGENGEKDNTGGKGGDEKKKGVLTPSQIMVILGILSGALEPISIIVDRNQNVQIVLSGTLIEKIESKEDTQPKEGDFLDNVIKALFKKCSSNIIF</sequence>
<dbReference type="RefSeq" id="WP_006569419.1">
    <property type="nucleotide sequence ID" value="NZ_CM001486.1"/>
</dbReference>
<feature type="region of interest" description="Disordered" evidence="1">
    <location>
        <begin position="18"/>
        <end position="75"/>
    </location>
</feature>
<dbReference type="HOGENOM" id="CLU_1824414_0_0_9"/>
<feature type="compositionally biased region" description="Basic and acidic residues" evidence="1">
    <location>
        <begin position="18"/>
        <end position="35"/>
    </location>
</feature>
<dbReference type="PATRIC" id="fig|880478.3.peg.1106"/>
<protein>
    <submittedName>
        <fullName evidence="2">Uncharacterized protein</fullName>
    </submittedName>
</protein>
<keyword evidence="3" id="KW-1185">Reference proteome</keyword>
<name>I9ABW6_9THEO</name>
<dbReference type="Proteomes" id="UP000005110">
    <property type="component" value="Chromosome"/>
</dbReference>
<evidence type="ECO:0000313" key="2">
    <source>
        <dbReference type="EMBL" id="EIV99511.1"/>
    </source>
</evidence>
<dbReference type="AlphaFoldDB" id="I9ABW6"/>
<evidence type="ECO:0000256" key="1">
    <source>
        <dbReference type="SAM" id="MobiDB-lite"/>
    </source>
</evidence>
<organism evidence="2 3">
    <name type="scientific">Thermoanaerobacter siderophilus SR4</name>
    <dbReference type="NCBI Taxonomy" id="880478"/>
    <lineage>
        <taxon>Bacteria</taxon>
        <taxon>Bacillati</taxon>
        <taxon>Bacillota</taxon>
        <taxon>Clostridia</taxon>
        <taxon>Thermoanaerobacterales</taxon>
        <taxon>Thermoanaerobacteraceae</taxon>
        <taxon>Thermoanaerobacter</taxon>
    </lineage>
</organism>
<proteinExistence type="predicted"/>
<dbReference type="EMBL" id="CM001486">
    <property type="protein sequence ID" value="EIV99511.1"/>
    <property type="molecule type" value="Genomic_DNA"/>
</dbReference>